<evidence type="ECO:0000313" key="11">
    <source>
        <dbReference type="EMBL" id="RZD14907.1"/>
    </source>
</evidence>
<proteinExistence type="inferred from homology"/>
<dbReference type="CDD" id="cd03257">
    <property type="entry name" value="ABC_NikE_OppD_transporters"/>
    <property type="match status" value="1"/>
</dbReference>
<dbReference type="GO" id="GO:0005524">
    <property type="term" value="F:ATP binding"/>
    <property type="evidence" value="ECO:0007669"/>
    <property type="project" value="UniProtKB-KW"/>
</dbReference>
<gene>
    <name evidence="11" type="ORF">EVJ47_01070</name>
</gene>
<evidence type="ECO:0000256" key="5">
    <source>
        <dbReference type="ARBA" id="ARBA00022519"/>
    </source>
</evidence>
<dbReference type="PROSITE" id="PS00211">
    <property type="entry name" value="ABC_TRANSPORTER_1"/>
    <property type="match status" value="1"/>
</dbReference>
<dbReference type="InterPro" id="IPR003439">
    <property type="entry name" value="ABC_transporter-like_ATP-bd"/>
</dbReference>
<dbReference type="Proteomes" id="UP000320813">
    <property type="component" value="Unassembled WGS sequence"/>
</dbReference>
<dbReference type="Pfam" id="PF00005">
    <property type="entry name" value="ABC_tran"/>
    <property type="match status" value="1"/>
</dbReference>
<keyword evidence="9" id="KW-0472">Membrane</keyword>
<evidence type="ECO:0000256" key="8">
    <source>
        <dbReference type="ARBA" id="ARBA00022967"/>
    </source>
</evidence>
<dbReference type="NCBIfam" id="TIGR01727">
    <property type="entry name" value="oligo_HPY"/>
    <property type="match status" value="1"/>
</dbReference>
<evidence type="ECO:0000256" key="3">
    <source>
        <dbReference type="ARBA" id="ARBA00022448"/>
    </source>
</evidence>
<evidence type="ECO:0000256" key="4">
    <source>
        <dbReference type="ARBA" id="ARBA00022475"/>
    </source>
</evidence>
<comment type="caution">
    <text evidence="11">The sequence shown here is derived from an EMBL/GenBank/DDBJ whole genome shotgun (WGS) entry which is preliminary data.</text>
</comment>
<protein>
    <submittedName>
        <fullName evidence="11">ABC transporter ATP-binding protein</fullName>
    </submittedName>
</protein>
<dbReference type="GO" id="GO:0005886">
    <property type="term" value="C:plasma membrane"/>
    <property type="evidence" value="ECO:0007669"/>
    <property type="project" value="UniProtKB-SubCell"/>
</dbReference>
<dbReference type="EMBL" id="SGBD01000001">
    <property type="protein sequence ID" value="RZD14907.1"/>
    <property type="molecule type" value="Genomic_DNA"/>
</dbReference>
<evidence type="ECO:0000256" key="7">
    <source>
        <dbReference type="ARBA" id="ARBA00022840"/>
    </source>
</evidence>
<keyword evidence="5" id="KW-0997">Cell inner membrane</keyword>
<keyword evidence="7 11" id="KW-0067">ATP-binding</keyword>
<dbReference type="PANTHER" id="PTHR43297:SF14">
    <property type="entry name" value="ATPASE AAA-TYPE CORE DOMAIN-CONTAINING PROTEIN"/>
    <property type="match status" value="1"/>
</dbReference>
<organism evidence="11 12">
    <name type="scientific">Candidatus Acidulodesulfobacterium ferriphilum</name>
    <dbReference type="NCBI Taxonomy" id="2597223"/>
    <lineage>
        <taxon>Bacteria</taxon>
        <taxon>Deltaproteobacteria</taxon>
        <taxon>Candidatus Acidulodesulfobacterales</taxon>
        <taxon>Candidatus Acidulodesulfobacterium</taxon>
    </lineage>
</organism>
<dbReference type="Pfam" id="PF08352">
    <property type="entry name" value="oligo_HPY"/>
    <property type="match status" value="1"/>
</dbReference>
<dbReference type="PROSITE" id="PS50893">
    <property type="entry name" value="ABC_TRANSPORTER_2"/>
    <property type="match status" value="1"/>
</dbReference>
<dbReference type="SUPFAM" id="SSF52540">
    <property type="entry name" value="P-loop containing nucleoside triphosphate hydrolases"/>
    <property type="match status" value="1"/>
</dbReference>
<dbReference type="GO" id="GO:0015833">
    <property type="term" value="P:peptide transport"/>
    <property type="evidence" value="ECO:0007669"/>
    <property type="project" value="InterPro"/>
</dbReference>
<evidence type="ECO:0000256" key="2">
    <source>
        <dbReference type="ARBA" id="ARBA00005417"/>
    </source>
</evidence>
<dbReference type="InterPro" id="IPR017871">
    <property type="entry name" value="ABC_transporter-like_CS"/>
</dbReference>
<dbReference type="SMART" id="SM00382">
    <property type="entry name" value="AAA"/>
    <property type="match status" value="1"/>
</dbReference>
<reference evidence="11 12" key="1">
    <citation type="submission" date="2019-01" db="EMBL/GenBank/DDBJ databases">
        <title>Insights into ecological role of a new deltaproteobacterial order Candidatus Sinidesulfobacterales (Sva0485) by metagenomics and metatranscriptomics.</title>
        <authorList>
            <person name="Tan S."/>
            <person name="Liu J."/>
            <person name="Fang Y."/>
            <person name="Hedlund B.P."/>
            <person name="Lian Z.H."/>
            <person name="Huang L.Y."/>
            <person name="Li J.T."/>
            <person name="Huang L.N."/>
            <person name="Li W.J."/>
            <person name="Jiang H.C."/>
            <person name="Dong H.L."/>
            <person name="Shu W.S."/>
        </authorList>
    </citation>
    <scope>NUCLEOTIDE SEQUENCE [LARGE SCALE GENOMIC DNA]</scope>
    <source>
        <strain evidence="11">AP3</strain>
    </source>
</reference>
<sequence length="333" mass="37253">MSTNLEIKDLTVRLYPKKYAGRYINVIDSVDLYVNGGEIAAVVGESGSGKSFLGLSIMRLNPPNVSEVVSGFVKIRCPAEKEALDIIRLNPKNLPSVRGRLVSIVFQDPNTSLNPVIKIGEQITEAIFAHKKISKPEAKEIAISYLNRMNIDGKARFNAYPHELSGGMRQRVMIAMAMVLNPCFLIADEPTTALDVTTSLQVLSLIEKIKLESNLGIIFITHDLSIAKNISDKIYVFYAGQVMESGKTEEIMDNPLHPYTISLINSVPSLAADYMPKQKLFTIPGYLTRDDFAEGKCRFYARCFKRDENCLKNIPLNGINGERFVRCVKWKKK</sequence>
<name>A0A519BCF1_9DELT</name>
<dbReference type="GO" id="GO:0016887">
    <property type="term" value="F:ATP hydrolysis activity"/>
    <property type="evidence" value="ECO:0007669"/>
    <property type="project" value="InterPro"/>
</dbReference>
<keyword evidence="3" id="KW-0813">Transport</keyword>
<comment type="similarity">
    <text evidence="2">Belongs to the ABC transporter superfamily.</text>
</comment>
<keyword evidence="4" id="KW-1003">Cell membrane</keyword>
<keyword evidence="6" id="KW-0547">Nucleotide-binding</keyword>
<dbReference type="InterPro" id="IPR027417">
    <property type="entry name" value="P-loop_NTPase"/>
</dbReference>
<evidence type="ECO:0000256" key="1">
    <source>
        <dbReference type="ARBA" id="ARBA00004202"/>
    </source>
</evidence>
<evidence type="ECO:0000313" key="12">
    <source>
        <dbReference type="Proteomes" id="UP000320813"/>
    </source>
</evidence>
<dbReference type="PANTHER" id="PTHR43297">
    <property type="entry name" value="OLIGOPEPTIDE TRANSPORT ATP-BINDING PROTEIN APPD"/>
    <property type="match status" value="1"/>
</dbReference>
<dbReference type="InterPro" id="IPR013563">
    <property type="entry name" value="Oligopep_ABC_C"/>
</dbReference>
<evidence type="ECO:0000259" key="10">
    <source>
        <dbReference type="PROSITE" id="PS50893"/>
    </source>
</evidence>
<dbReference type="InterPro" id="IPR050388">
    <property type="entry name" value="ABC_Ni/Peptide_Import"/>
</dbReference>
<comment type="subcellular location">
    <subcellularLocation>
        <location evidence="1">Cell membrane</location>
        <topology evidence="1">Peripheral membrane protein</topology>
    </subcellularLocation>
</comment>
<evidence type="ECO:0000256" key="9">
    <source>
        <dbReference type="ARBA" id="ARBA00023136"/>
    </source>
</evidence>
<feature type="domain" description="ABC transporter" evidence="10">
    <location>
        <begin position="5"/>
        <end position="264"/>
    </location>
</feature>
<evidence type="ECO:0000256" key="6">
    <source>
        <dbReference type="ARBA" id="ARBA00022741"/>
    </source>
</evidence>
<dbReference type="Gene3D" id="3.40.50.300">
    <property type="entry name" value="P-loop containing nucleotide triphosphate hydrolases"/>
    <property type="match status" value="1"/>
</dbReference>
<dbReference type="InterPro" id="IPR003593">
    <property type="entry name" value="AAA+_ATPase"/>
</dbReference>
<dbReference type="AlphaFoldDB" id="A0A519BCF1"/>
<keyword evidence="8" id="KW-1278">Translocase</keyword>
<accession>A0A519BCF1</accession>